<feature type="transmembrane region" description="Helical" evidence="1">
    <location>
        <begin position="204"/>
        <end position="226"/>
    </location>
</feature>
<dbReference type="RefSeq" id="WP_198829743.1">
    <property type="nucleotide sequence ID" value="NZ_CP066308.1"/>
</dbReference>
<dbReference type="AlphaFoldDB" id="A0A7T5EP99"/>
<evidence type="ECO:0000313" key="3">
    <source>
        <dbReference type="EMBL" id="QUO43268.1"/>
    </source>
</evidence>
<keyword evidence="1" id="KW-0472">Membrane</keyword>
<keyword evidence="1" id="KW-0812">Transmembrane</keyword>
<dbReference type="KEGG" id="bcop:JD108_10430"/>
<dbReference type="Pfam" id="PF13803">
    <property type="entry name" value="DUF4184"/>
    <property type="match status" value="1"/>
</dbReference>
<organism evidence="2 4">
    <name type="scientific">Brevibacillus composti</name>
    <dbReference type="NCBI Taxonomy" id="2796470"/>
    <lineage>
        <taxon>Bacteria</taxon>
        <taxon>Bacillati</taxon>
        <taxon>Bacillota</taxon>
        <taxon>Bacilli</taxon>
        <taxon>Bacillales</taxon>
        <taxon>Paenibacillaceae</taxon>
        <taxon>Brevibacillus</taxon>
    </lineage>
</organism>
<dbReference type="InterPro" id="IPR025238">
    <property type="entry name" value="DUF4184"/>
</dbReference>
<dbReference type="EMBL" id="CP073708">
    <property type="protein sequence ID" value="QUO43268.1"/>
    <property type="molecule type" value="Genomic_DNA"/>
</dbReference>
<evidence type="ECO:0000256" key="1">
    <source>
        <dbReference type="SAM" id="Phobius"/>
    </source>
</evidence>
<feature type="transmembrane region" description="Helical" evidence="1">
    <location>
        <begin position="43"/>
        <end position="68"/>
    </location>
</feature>
<evidence type="ECO:0000313" key="4">
    <source>
        <dbReference type="Proteomes" id="UP000595847"/>
    </source>
</evidence>
<dbReference type="Proteomes" id="UP000677234">
    <property type="component" value="Chromosome"/>
</dbReference>
<keyword evidence="5" id="KW-1185">Reference proteome</keyword>
<sequence>MPFTFAHPAIVLPLHRVHRLSFTALVLGSMSPDFEYFLRLKPYSTLSHTMAGLLLFDLPVVIALAFLFHHLVKRPMILHLPSPFDRGLFPYAEASWRPASVRSVLVFGYSALIGSFSHIAWDSFTHEGAPMVMRIALLQQRLVLGEWSIPVYKCLQHLSSMGGLLLIALFVWFAARKALAAGMSGGGGDAFPRLAQTVSLRAKLLFWTGVASSGLVTSVLYLTAAFGARLYMYPLQGIVPFLSGGMLGLLLMSLLAKARFIRNKTE</sequence>
<keyword evidence="1" id="KW-1133">Transmembrane helix</keyword>
<evidence type="ECO:0000313" key="2">
    <source>
        <dbReference type="EMBL" id="QQE76239.1"/>
    </source>
</evidence>
<feature type="transmembrane region" description="Helical" evidence="1">
    <location>
        <begin position="104"/>
        <end position="121"/>
    </location>
</feature>
<dbReference type="Proteomes" id="UP000595847">
    <property type="component" value="Chromosome"/>
</dbReference>
<proteinExistence type="predicted"/>
<protein>
    <submittedName>
        <fullName evidence="2">DUF4184 family protein</fullName>
    </submittedName>
</protein>
<feature type="transmembrane region" description="Helical" evidence="1">
    <location>
        <begin position="155"/>
        <end position="175"/>
    </location>
</feature>
<accession>A0A7T5EP99</accession>
<name>A0A7T5EP99_9BACL</name>
<reference evidence="2 4" key="1">
    <citation type="submission" date="2020-12" db="EMBL/GenBank/DDBJ databases">
        <title>strain FJAT-54423T represents a novel species of the genus Brevibacillus.</title>
        <authorList>
            <person name="Tang R."/>
        </authorList>
    </citation>
    <scope>NUCLEOTIDE SEQUENCE [LARGE SCALE GENOMIC DNA]</scope>
    <source>
        <strain evidence="2 4">FJAT-54423</strain>
    </source>
</reference>
<gene>
    <name evidence="2" type="ORF">JD108_10430</name>
    <name evidence="3" type="ORF">KDJ56_10125</name>
</gene>
<feature type="transmembrane region" description="Helical" evidence="1">
    <location>
        <begin position="238"/>
        <end position="256"/>
    </location>
</feature>
<evidence type="ECO:0000313" key="5">
    <source>
        <dbReference type="Proteomes" id="UP000677234"/>
    </source>
</evidence>
<reference evidence="3" key="2">
    <citation type="submission" date="2021-04" db="EMBL/GenBank/DDBJ databases">
        <title>Brevibacillus composti FJAT-54423, complete genome.</title>
        <authorList>
            <person name="Tang R."/>
        </authorList>
    </citation>
    <scope>NUCLEOTIDE SEQUENCE</scope>
    <source>
        <strain evidence="3">FJAT-54424</strain>
    </source>
</reference>
<dbReference type="EMBL" id="CP066308">
    <property type="protein sequence ID" value="QQE76239.1"/>
    <property type="molecule type" value="Genomic_DNA"/>
</dbReference>